<feature type="non-terminal residue" evidence="1">
    <location>
        <position position="1"/>
    </location>
</feature>
<proteinExistence type="predicted"/>
<evidence type="ECO:0000313" key="2">
    <source>
        <dbReference type="Proteomes" id="UP001433508"/>
    </source>
</evidence>
<protein>
    <submittedName>
        <fullName evidence="1">Uncharacterized protein</fullName>
    </submittedName>
</protein>
<comment type="caution">
    <text evidence="1">The sequence shown here is derived from an EMBL/GenBank/DDBJ whole genome shotgun (WGS) entry which is preliminary data.</text>
</comment>
<organism evidence="1 2">
    <name type="scientific">Lipomyces kononenkoae</name>
    <name type="common">Yeast</name>
    <dbReference type="NCBI Taxonomy" id="34357"/>
    <lineage>
        <taxon>Eukaryota</taxon>
        <taxon>Fungi</taxon>
        <taxon>Dikarya</taxon>
        <taxon>Ascomycota</taxon>
        <taxon>Saccharomycotina</taxon>
        <taxon>Lipomycetes</taxon>
        <taxon>Lipomycetales</taxon>
        <taxon>Lipomycetaceae</taxon>
        <taxon>Lipomyces</taxon>
    </lineage>
</organism>
<reference evidence="2" key="1">
    <citation type="journal article" date="2024" name="Front. Bioeng. Biotechnol.">
        <title>Genome-scale model development and genomic sequencing of the oleaginous clade Lipomyces.</title>
        <authorList>
            <person name="Czajka J.J."/>
            <person name="Han Y."/>
            <person name="Kim J."/>
            <person name="Mondo S.J."/>
            <person name="Hofstad B.A."/>
            <person name="Robles A."/>
            <person name="Haridas S."/>
            <person name="Riley R."/>
            <person name="LaButti K."/>
            <person name="Pangilinan J."/>
            <person name="Andreopoulos W."/>
            <person name="Lipzen A."/>
            <person name="Yan J."/>
            <person name="Wang M."/>
            <person name="Ng V."/>
            <person name="Grigoriev I.V."/>
            <person name="Spatafora J.W."/>
            <person name="Magnuson J.K."/>
            <person name="Baker S.E."/>
            <person name="Pomraning K.R."/>
        </authorList>
    </citation>
    <scope>NUCLEOTIDE SEQUENCE [LARGE SCALE GENOMIC DNA]</scope>
    <source>
        <strain evidence="2">CBS 7786</strain>
    </source>
</reference>
<accession>A0ACC3SQ31</accession>
<evidence type="ECO:0000313" key="1">
    <source>
        <dbReference type="EMBL" id="KAK9233705.1"/>
    </source>
</evidence>
<dbReference type="EMBL" id="MU971675">
    <property type="protein sequence ID" value="KAK9233705.1"/>
    <property type="molecule type" value="Genomic_DNA"/>
</dbReference>
<keyword evidence="2" id="KW-1185">Reference proteome</keyword>
<gene>
    <name evidence="1" type="ORF">V1525DRAFT_351421</name>
</gene>
<name>A0ACC3SQ31_LIPKO</name>
<sequence length="152" mass="16927">LCPSCFGCSDAQYREDRPTISIDGNFQQVHSRDISHIAESEPEYFFLDPSKTDTRKVQANTCASNFKAPQTRAGDALFDAQGLLGVVCRHGHPLFCRNLFTKGEPFGDVLEIVKQVVHKYPTAQKWGVTYDVGCALESSLTVRAIVRSHNSY</sequence>
<dbReference type="Proteomes" id="UP001433508">
    <property type="component" value="Unassembled WGS sequence"/>
</dbReference>